<dbReference type="Proteomes" id="UP000647416">
    <property type="component" value="Unassembled WGS sequence"/>
</dbReference>
<dbReference type="CDD" id="cd00165">
    <property type="entry name" value="S4"/>
    <property type="match status" value="1"/>
</dbReference>
<proteinExistence type="inferred from homology"/>
<dbReference type="Gene3D" id="3.30.2350.10">
    <property type="entry name" value="Pseudouridine synthase"/>
    <property type="match status" value="1"/>
</dbReference>
<dbReference type="InterPro" id="IPR002942">
    <property type="entry name" value="S4_RNA-bd"/>
</dbReference>
<evidence type="ECO:0000256" key="1">
    <source>
        <dbReference type="ARBA" id="ARBA00000073"/>
    </source>
</evidence>
<sequence length="314" mass="36440">MRNVTVNKNDANQRLDKFLTKFFKNMPQSAIYKYIRKKRVKVNGKKCDIAYRLCEGDVLSLYINDEFFDDGESNSFLNITPRLNILYEDENILLADKEFGMVVHEDKSEQKNTLINHIKAYLYQKGEYNPKEENSFSPALCNRIDRNTGGIVIAAKNAEALKVINEKIKNREIKKFYLCLVSGHLDKKSGLLTGYLFKDSRKNTVYVYDSEKKGAKPIKTKYTVLEERKNTSLVEVELITGRTHQIRAHFAHIGHALIGDGKYGSNEINKKFRLNHQALYSYKIKFEFSDENILSYLNGREFSVKNVPFLKEDF</sequence>
<dbReference type="RefSeq" id="WP_262432414.1">
    <property type="nucleotide sequence ID" value="NZ_JACRTE010000013.1"/>
</dbReference>
<dbReference type="InterPro" id="IPR006225">
    <property type="entry name" value="PsdUridine_synth_RluC/D"/>
</dbReference>
<evidence type="ECO:0000313" key="8">
    <source>
        <dbReference type="EMBL" id="MBC8597050.1"/>
    </source>
</evidence>
<evidence type="ECO:0000259" key="7">
    <source>
        <dbReference type="SMART" id="SM00363"/>
    </source>
</evidence>
<keyword evidence="3 6" id="KW-0413">Isomerase</keyword>
<evidence type="ECO:0000256" key="6">
    <source>
        <dbReference type="RuleBase" id="RU362028"/>
    </source>
</evidence>
<dbReference type="InterPro" id="IPR020103">
    <property type="entry name" value="PsdUridine_synth_cat_dom_sf"/>
</dbReference>
<feature type="domain" description="RNA-binding S4" evidence="7">
    <location>
        <begin position="13"/>
        <end position="72"/>
    </location>
</feature>
<gene>
    <name evidence="8" type="ORF">H8706_09240</name>
</gene>
<dbReference type="GO" id="GO:0000455">
    <property type="term" value="P:enzyme-directed rRNA pseudouridine synthesis"/>
    <property type="evidence" value="ECO:0007669"/>
    <property type="project" value="UniProtKB-ARBA"/>
</dbReference>
<comment type="function">
    <text evidence="6">Responsible for synthesis of pseudouridine from uracil.</text>
</comment>
<dbReference type="NCBIfam" id="TIGR00005">
    <property type="entry name" value="rluA_subfam"/>
    <property type="match status" value="1"/>
</dbReference>
<reference evidence="8" key="1">
    <citation type="submission" date="2020-08" db="EMBL/GenBank/DDBJ databases">
        <title>Genome public.</title>
        <authorList>
            <person name="Liu C."/>
            <person name="Sun Q."/>
        </authorList>
    </citation>
    <scope>NUCLEOTIDE SEQUENCE</scope>
    <source>
        <strain evidence="8">NSJ-50</strain>
    </source>
</reference>
<comment type="caution">
    <text evidence="8">The sequence shown here is derived from an EMBL/GenBank/DDBJ whole genome shotgun (WGS) entry which is preliminary data.</text>
</comment>
<dbReference type="GO" id="GO:0120159">
    <property type="term" value="F:rRNA pseudouridine synthase activity"/>
    <property type="evidence" value="ECO:0007669"/>
    <property type="project" value="UniProtKB-ARBA"/>
</dbReference>
<dbReference type="PROSITE" id="PS50889">
    <property type="entry name" value="S4"/>
    <property type="match status" value="1"/>
</dbReference>
<dbReference type="Gene3D" id="3.10.290.10">
    <property type="entry name" value="RNA-binding S4 domain"/>
    <property type="match status" value="1"/>
</dbReference>
<accession>A0A926FAP5</accession>
<dbReference type="EC" id="5.4.99.-" evidence="6"/>
<dbReference type="InterPro" id="IPR006145">
    <property type="entry name" value="PsdUridine_synth_RsuA/RluA"/>
</dbReference>
<dbReference type="EMBL" id="JACRTE010000013">
    <property type="protein sequence ID" value="MBC8597050.1"/>
    <property type="molecule type" value="Genomic_DNA"/>
</dbReference>
<dbReference type="Pfam" id="PF01479">
    <property type="entry name" value="S4"/>
    <property type="match status" value="1"/>
</dbReference>
<dbReference type="Pfam" id="PF00849">
    <property type="entry name" value="PseudoU_synth_2"/>
    <property type="match status" value="1"/>
</dbReference>
<evidence type="ECO:0000256" key="4">
    <source>
        <dbReference type="PIRSR" id="PIRSR606225-1"/>
    </source>
</evidence>
<dbReference type="AlphaFoldDB" id="A0A926FAP5"/>
<protein>
    <recommendedName>
        <fullName evidence="6">Pseudouridine synthase</fullName>
        <ecNumber evidence="6">5.4.99.-</ecNumber>
    </recommendedName>
</protein>
<name>A0A926FAP5_9FIRM</name>
<comment type="similarity">
    <text evidence="2 6">Belongs to the pseudouridine synthase RluA family.</text>
</comment>
<organism evidence="8 9">
    <name type="scientific">Qingrenia yutianensis</name>
    <dbReference type="NCBI Taxonomy" id="2763676"/>
    <lineage>
        <taxon>Bacteria</taxon>
        <taxon>Bacillati</taxon>
        <taxon>Bacillota</taxon>
        <taxon>Clostridia</taxon>
        <taxon>Eubacteriales</taxon>
        <taxon>Oscillospiraceae</taxon>
        <taxon>Qingrenia</taxon>
    </lineage>
</organism>
<dbReference type="InterPro" id="IPR036986">
    <property type="entry name" value="S4_RNA-bd_sf"/>
</dbReference>
<dbReference type="GO" id="GO:0003723">
    <property type="term" value="F:RNA binding"/>
    <property type="evidence" value="ECO:0007669"/>
    <property type="project" value="UniProtKB-KW"/>
</dbReference>
<evidence type="ECO:0000256" key="2">
    <source>
        <dbReference type="ARBA" id="ARBA00010876"/>
    </source>
</evidence>
<dbReference type="CDD" id="cd02869">
    <property type="entry name" value="PseudoU_synth_RluA_like"/>
    <property type="match status" value="1"/>
</dbReference>
<dbReference type="InterPro" id="IPR050188">
    <property type="entry name" value="RluA_PseudoU_synthase"/>
</dbReference>
<evidence type="ECO:0000256" key="5">
    <source>
        <dbReference type="PROSITE-ProRule" id="PRU00182"/>
    </source>
</evidence>
<dbReference type="SMART" id="SM00363">
    <property type="entry name" value="S4"/>
    <property type="match status" value="1"/>
</dbReference>
<evidence type="ECO:0000313" key="9">
    <source>
        <dbReference type="Proteomes" id="UP000647416"/>
    </source>
</evidence>
<dbReference type="PANTHER" id="PTHR21600">
    <property type="entry name" value="MITOCHONDRIAL RNA PSEUDOURIDINE SYNTHASE"/>
    <property type="match status" value="1"/>
</dbReference>
<keyword evidence="5" id="KW-0694">RNA-binding</keyword>
<keyword evidence="9" id="KW-1185">Reference proteome</keyword>
<dbReference type="SUPFAM" id="SSF55120">
    <property type="entry name" value="Pseudouridine synthase"/>
    <property type="match status" value="1"/>
</dbReference>
<feature type="active site" evidence="4">
    <location>
        <position position="145"/>
    </location>
</feature>
<comment type="catalytic activity">
    <reaction evidence="1 6">
        <text>a uridine in RNA = a pseudouridine in RNA</text>
        <dbReference type="Rhea" id="RHEA:48348"/>
        <dbReference type="Rhea" id="RHEA-COMP:12068"/>
        <dbReference type="Rhea" id="RHEA-COMP:12069"/>
        <dbReference type="ChEBI" id="CHEBI:65314"/>
        <dbReference type="ChEBI" id="CHEBI:65315"/>
    </reaction>
</comment>
<evidence type="ECO:0000256" key="3">
    <source>
        <dbReference type="ARBA" id="ARBA00023235"/>
    </source>
</evidence>
<dbReference type="SUPFAM" id="SSF55174">
    <property type="entry name" value="Alpha-L RNA-binding motif"/>
    <property type="match status" value="1"/>
</dbReference>